<evidence type="ECO:0000256" key="1">
    <source>
        <dbReference type="SAM" id="MobiDB-lite"/>
    </source>
</evidence>
<keyword evidence="4" id="KW-1185">Reference proteome</keyword>
<sequence>MSGSGNEGVRAETEAVVAGVVGAATAGTVALLLFAGSLTPLWALGRSVGVVAGIAVFVTSAGAAGTAYVRSRRRPGQQWRRRLRPWLDAVDVGTVSLVHAAITAILTLAVFVLLQRSFAGLEVDAFIGTLAVVASAGFSAYLTSSSAATVTTRKMSTLLVTYMAVATLGSIAAVEDPLWWEYHFSQLGTADDFSAFLFNSTLIVAGVFVTTFSLYLTRDLTTLARRGVLERPWAPRFYGIVFVVLGLMLAGVGLFPLDVSIALHNGCAAGMAAAFAAMVLGSPAILRGLPRRFFVFCYAVFALLIGGFLLYAPIAYWNLTAFELVAFSLIFGWITVFIRFVNALTGDETDAPGPPDADAAPHPASRGARP</sequence>
<feature type="transmembrane region" description="Helical" evidence="2">
    <location>
        <begin position="125"/>
        <end position="143"/>
    </location>
</feature>
<gene>
    <name evidence="3" type="ORF">MTO99_13740</name>
</gene>
<feature type="transmembrane region" description="Helical" evidence="2">
    <location>
        <begin position="193"/>
        <end position="216"/>
    </location>
</feature>
<feature type="transmembrane region" description="Helical" evidence="2">
    <location>
        <begin position="293"/>
        <end position="314"/>
    </location>
</feature>
<name>A0ABY4BZX3_9MICO</name>
<dbReference type="EMBL" id="CP094528">
    <property type="protein sequence ID" value="UOE43241.1"/>
    <property type="molecule type" value="Genomic_DNA"/>
</dbReference>
<feature type="transmembrane region" description="Helical" evidence="2">
    <location>
        <begin position="320"/>
        <end position="341"/>
    </location>
</feature>
<dbReference type="RefSeq" id="WP_243554202.1">
    <property type="nucleotide sequence ID" value="NZ_CP094528.1"/>
</dbReference>
<dbReference type="InterPro" id="IPR009339">
    <property type="entry name" value="DUF998"/>
</dbReference>
<dbReference type="Proteomes" id="UP000832097">
    <property type="component" value="Chromosome"/>
</dbReference>
<keyword evidence="2" id="KW-1133">Transmembrane helix</keyword>
<reference evidence="3 4" key="1">
    <citation type="submission" date="2022-03" db="EMBL/GenBank/DDBJ databases">
        <title>Mucilaginibacter sp. isolated from the gut of Protaetia brevitarsis seulensis larvae.</title>
        <authorList>
            <person name="Won M."/>
            <person name="Kim S.-J."/>
            <person name="Kwon S.-W."/>
        </authorList>
    </citation>
    <scope>NUCLEOTIDE SEQUENCE [LARGE SCALE GENOMIC DNA]</scope>
    <source>
        <strain evidence="3 4">CFWR-12</strain>
    </source>
</reference>
<feature type="transmembrane region" description="Helical" evidence="2">
    <location>
        <begin position="48"/>
        <end position="69"/>
    </location>
</feature>
<feature type="transmembrane region" description="Helical" evidence="2">
    <location>
        <begin position="90"/>
        <end position="113"/>
    </location>
</feature>
<keyword evidence="2" id="KW-0812">Transmembrane</keyword>
<feature type="transmembrane region" description="Helical" evidence="2">
    <location>
        <begin position="261"/>
        <end position="281"/>
    </location>
</feature>
<evidence type="ECO:0000313" key="3">
    <source>
        <dbReference type="EMBL" id="UOE43241.1"/>
    </source>
</evidence>
<feature type="transmembrane region" description="Helical" evidence="2">
    <location>
        <begin position="15"/>
        <end position="36"/>
    </location>
</feature>
<accession>A0ABY4BZX3</accession>
<keyword evidence="2" id="KW-0472">Membrane</keyword>
<proteinExistence type="predicted"/>
<evidence type="ECO:0000313" key="4">
    <source>
        <dbReference type="Proteomes" id="UP000832097"/>
    </source>
</evidence>
<feature type="region of interest" description="Disordered" evidence="1">
    <location>
        <begin position="349"/>
        <end position="370"/>
    </location>
</feature>
<feature type="transmembrane region" description="Helical" evidence="2">
    <location>
        <begin position="155"/>
        <end position="173"/>
    </location>
</feature>
<organism evidence="3 4">
    <name type="scientific">Agromyces larvae</name>
    <dbReference type="NCBI Taxonomy" id="2929802"/>
    <lineage>
        <taxon>Bacteria</taxon>
        <taxon>Bacillati</taxon>
        <taxon>Actinomycetota</taxon>
        <taxon>Actinomycetes</taxon>
        <taxon>Micrococcales</taxon>
        <taxon>Microbacteriaceae</taxon>
        <taxon>Agromyces</taxon>
    </lineage>
</organism>
<protein>
    <submittedName>
        <fullName evidence="3">DUF998 domain-containing protein</fullName>
    </submittedName>
</protein>
<feature type="transmembrane region" description="Helical" evidence="2">
    <location>
        <begin position="237"/>
        <end position="255"/>
    </location>
</feature>
<evidence type="ECO:0000256" key="2">
    <source>
        <dbReference type="SAM" id="Phobius"/>
    </source>
</evidence>
<dbReference type="Pfam" id="PF06197">
    <property type="entry name" value="DUF998"/>
    <property type="match status" value="1"/>
</dbReference>